<feature type="domain" description="Response regulatory" evidence="9">
    <location>
        <begin position="5"/>
        <end position="122"/>
    </location>
</feature>
<keyword evidence="4" id="KW-0804">Transcription</keyword>
<proteinExistence type="predicted"/>
<dbReference type="Proteomes" id="UP000658131">
    <property type="component" value="Unassembled WGS sequence"/>
</dbReference>
<dbReference type="SUPFAM" id="SSF52172">
    <property type="entry name" value="CheY-like"/>
    <property type="match status" value="1"/>
</dbReference>
<reference evidence="10 11" key="1">
    <citation type="submission" date="2020-08" db="EMBL/GenBank/DDBJ databases">
        <title>Genome public.</title>
        <authorList>
            <person name="Liu C."/>
            <person name="Sun Q."/>
        </authorList>
    </citation>
    <scope>NUCLEOTIDE SEQUENCE [LARGE SCALE GENOMIC DNA]</scope>
    <source>
        <strain evidence="10 11">BX1</strain>
    </source>
</reference>
<dbReference type="Pfam" id="PF12833">
    <property type="entry name" value="HTH_18"/>
    <property type="match status" value="1"/>
</dbReference>
<evidence type="ECO:0000256" key="7">
    <source>
        <dbReference type="SAM" id="Coils"/>
    </source>
</evidence>
<dbReference type="PROSITE" id="PS50110">
    <property type="entry name" value="RESPONSE_REGULATORY"/>
    <property type="match status" value="1"/>
</dbReference>
<dbReference type="InterPro" id="IPR020449">
    <property type="entry name" value="Tscrpt_reg_AraC-type_HTH"/>
</dbReference>
<dbReference type="SUPFAM" id="SSF46689">
    <property type="entry name" value="Homeodomain-like"/>
    <property type="match status" value="2"/>
</dbReference>
<evidence type="ECO:0000313" key="10">
    <source>
        <dbReference type="EMBL" id="MBC8577081.1"/>
    </source>
</evidence>
<dbReference type="PRINTS" id="PR00032">
    <property type="entry name" value="HTHARAC"/>
</dbReference>
<evidence type="ECO:0000259" key="8">
    <source>
        <dbReference type="PROSITE" id="PS01124"/>
    </source>
</evidence>
<accession>A0ABR7NL01</accession>
<sequence length="534" mass="59619">MSAYRVLLVDDEEEIRSGIGSRIDWRGLGFELVGEAENGEEALELADSLRPDLVMTDIKMPYMDGLTLCGHLVRRLPAAKLVVFSGFDDFEYAKQAIRFKVSEYILKPINASELTAVLQKIKAQLDAEREERSNLEVLRRRYQESLPLLREQFYTRLLDGRVDPQRLRELSERYDVGLDGDSWVAALAHFDSAGGEAAIGQSELLPLSVQQLIDENLDQPGCCFKTCLYNDTVAVIASFSGGAGVLGFLDALGRVCKLARSYFGMILTFGVGSPCKSPLELQASAGGARSALDYRVLLGVGRAIYIDDLEPDHSACLAFDDTDERELAGAIKLGGEEEIRAAIDRLMGRVRDSRLPLPECQCFFLELVSCLIRLTRANALGLSEVFGPDFTGAVLLTDFNSPGELGRWCADRCLKIRELIRRERSDSTRRTVERACGYIGENFADGDLSVERLCEHLHLSPAYFSTIFKRETGMSFTNYVTRTRMEEAARLLRDTDDKTYLIAEKTGFVDANYFSYVFKRHFGLSPSRYRAGPG</sequence>
<organism evidence="10 11">
    <name type="scientific">Yanshouia hominis</name>
    <dbReference type="NCBI Taxonomy" id="2763673"/>
    <lineage>
        <taxon>Bacteria</taxon>
        <taxon>Bacillati</taxon>
        <taxon>Bacillota</taxon>
        <taxon>Clostridia</taxon>
        <taxon>Eubacteriales</taxon>
        <taxon>Oscillospiraceae</taxon>
        <taxon>Yanshouia</taxon>
    </lineage>
</organism>
<dbReference type="RefSeq" id="WP_262400547.1">
    <property type="nucleotide sequence ID" value="NZ_JACRTB010000021.1"/>
</dbReference>
<evidence type="ECO:0000256" key="3">
    <source>
        <dbReference type="ARBA" id="ARBA00023125"/>
    </source>
</evidence>
<dbReference type="InterPro" id="IPR001789">
    <property type="entry name" value="Sig_transdc_resp-reg_receiver"/>
</dbReference>
<evidence type="ECO:0000256" key="4">
    <source>
        <dbReference type="ARBA" id="ARBA00023163"/>
    </source>
</evidence>
<evidence type="ECO:0000259" key="9">
    <source>
        <dbReference type="PROSITE" id="PS50110"/>
    </source>
</evidence>
<dbReference type="PROSITE" id="PS01124">
    <property type="entry name" value="HTH_ARAC_FAMILY_2"/>
    <property type="match status" value="1"/>
</dbReference>
<protein>
    <recommendedName>
        <fullName evidence="1">Stage 0 sporulation protein A homolog</fullName>
    </recommendedName>
</protein>
<feature type="coiled-coil region" evidence="7">
    <location>
        <begin position="111"/>
        <end position="145"/>
    </location>
</feature>
<dbReference type="InterPro" id="IPR009057">
    <property type="entry name" value="Homeodomain-like_sf"/>
</dbReference>
<dbReference type="Gene3D" id="1.10.10.60">
    <property type="entry name" value="Homeodomain-like"/>
    <property type="match status" value="2"/>
</dbReference>
<dbReference type="PANTHER" id="PTHR43280">
    <property type="entry name" value="ARAC-FAMILY TRANSCRIPTIONAL REGULATOR"/>
    <property type="match status" value="1"/>
</dbReference>
<dbReference type="InterPro" id="IPR018060">
    <property type="entry name" value="HTH_AraC"/>
</dbReference>
<dbReference type="InterPro" id="IPR011006">
    <property type="entry name" value="CheY-like_superfamily"/>
</dbReference>
<feature type="domain" description="HTH araC/xylS-type" evidence="8">
    <location>
        <begin position="433"/>
        <end position="532"/>
    </location>
</feature>
<evidence type="ECO:0000256" key="2">
    <source>
        <dbReference type="ARBA" id="ARBA00023015"/>
    </source>
</evidence>
<evidence type="ECO:0000313" key="11">
    <source>
        <dbReference type="Proteomes" id="UP000658131"/>
    </source>
</evidence>
<evidence type="ECO:0000256" key="1">
    <source>
        <dbReference type="ARBA" id="ARBA00018672"/>
    </source>
</evidence>
<comment type="caution">
    <text evidence="10">The sequence shown here is derived from an EMBL/GenBank/DDBJ whole genome shotgun (WGS) entry which is preliminary data.</text>
</comment>
<dbReference type="SMART" id="SM00342">
    <property type="entry name" value="HTH_ARAC"/>
    <property type="match status" value="1"/>
</dbReference>
<dbReference type="Pfam" id="PF17853">
    <property type="entry name" value="GGDEF_2"/>
    <property type="match status" value="1"/>
</dbReference>
<gene>
    <name evidence="10" type="ORF">H8717_11770</name>
</gene>
<dbReference type="Gene3D" id="3.40.50.2300">
    <property type="match status" value="1"/>
</dbReference>
<keyword evidence="7" id="KW-0175">Coiled coil</keyword>
<dbReference type="Pfam" id="PF00072">
    <property type="entry name" value="Response_reg"/>
    <property type="match status" value="1"/>
</dbReference>
<dbReference type="PANTHER" id="PTHR43280:SF2">
    <property type="entry name" value="HTH-TYPE TRANSCRIPTIONAL REGULATOR EXSA"/>
    <property type="match status" value="1"/>
</dbReference>
<dbReference type="SMART" id="SM00448">
    <property type="entry name" value="REC"/>
    <property type="match status" value="1"/>
</dbReference>
<keyword evidence="3" id="KW-0238">DNA-binding</keyword>
<evidence type="ECO:0000256" key="6">
    <source>
        <dbReference type="PROSITE-ProRule" id="PRU00169"/>
    </source>
</evidence>
<keyword evidence="6" id="KW-0597">Phosphoprotein</keyword>
<dbReference type="InterPro" id="IPR041522">
    <property type="entry name" value="CdaR_GGDEF"/>
</dbReference>
<dbReference type="EMBL" id="JACRTB010000021">
    <property type="protein sequence ID" value="MBC8577081.1"/>
    <property type="molecule type" value="Genomic_DNA"/>
</dbReference>
<keyword evidence="11" id="KW-1185">Reference proteome</keyword>
<name>A0ABR7NL01_9FIRM</name>
<feature type="modified residue" description="4-aspartylphosphate" evidence="6">
    <location>
        <position position="57"/>
    </location>
</feature>
<comment type="function">
    <text evidence="5">May play the central regulatory role in sporulation. It may be an element of the effector pathway responsible for the activation of sporulation genes in response to nutritional stress. Spo0A may act in concert with spo0H (a sigma factor) to control the expression of some genes that are critical to the sporulation process.</text>
</comment>
<dbReference type="CDD" id="cd17536">
    <property type="entry name" value="REC_YesN-like"/>
    <property type="match status" value="1"/>
</dbReference>
<keyword evidence="2" id="KW-0805">Transcription regulation</keyword>
<evidence type="ECO:0000256" key="5">
    <source>
        <dbReference type="ARBA" id="ARBA00024867"/>
    </source>
</evidence>